<sequence length="55" mass="6010">MLISDLGAVALQVSEIVNSDCYYSSIRLFERRSLLHCALVIHGKAVGEQNSDIAC</sequence>
<proteinExistence type="predicted"/>
<dbReference type="AlphaFoldDB" id="A0A9D3YJQ3"/>
<dbReference type="EMBL" id="JAIWYP010000015">
    <property type="protein sequence ID" value="KAH3700059.1"/>
    <property type="molecule type" value="Genomic_DNA"/>
</dbReference>
<organism evidence="1 2">
    <name type="scientific">Dreissena polymorpha</name>
    <name type="common">Zebra mussel</name>
    <name type="synonym">Mytilus polymorpha</name>
    <dbReference type="NCBI Taxonomy" id="45954"/>
    <lineage>
        <taxon>Eukaryota</taxon>
        <taxon>Metazoa</taxon>
        <taxon>Spiralia</taxon>
        <taxon>Lophotrochozoa</taxon>
        <taxon>Mollusca</taxon>
        <taxon>Bivalvia</taxon>
        <taxon>Autobranchia</taxon>
        <taxon>Heteroconchia</taxon>
        <taxon>Euheterodonta</taxon>
        <taxon>Imparidentia</taxon>
        <taxon>Neoheterodontei</taxon>
        <taxon>Myida</taxon>
        <taxon>Dreissenoidea</taxon>
        <taxon>Dreissenidae</taxon>
        <taxon>Dreissena</taxon>
    </lineage>
</organism>
<name>A0A9D3YJQ3_DREPO</name>
<dbReference type="Proteomes" id="UP000828390">
    <property type="component" value="Unassembled WGS sequence"/>
</dbReference>
<reference evidence="1" key="1">
    <citation type="journal article" date="2019" name="bioRxiv">
        <title>The Genome of the Zebra Mussel, Dreissena polymorpha: A Resource for Invasive Species Research.</title>
        <authorList>
            <person name="McCartney M.A."/>
            <person name="Auch B."/>
            <person name="Kono T."/>
            <person name="Mallez S."/>
            <person name="Zhang Y."/>
            <person name="Obille A."/>
            <person name="Becker A."/>
            <person name="Abrahante J.E."/>
            <person name="Garbe J."/>
            <person name="Badalamenti J.P."/>
            <person name="Herman A."/>
            <person name="Mangelson H."/>
            <person name="Liachko I."/>
            <person name="Sullivan S."/>
            <person name="Sone E.D."/>
            <person name="Koren S."/>
            <person name="Silverstein K.A.T."/>
            <person name="Beckman K.B."/>
            <person name="Gohl D.M."/>
        </authorList>
    </citation>
    <scope>NUCLEOTIDE SEQUENCE</scope>
    <source>
        <strain evidence="1">Duluth1</strain>
        <tissue evidence="1">Whole animal</tissue>
    </source>
</reference>
<evidence type="ECO:0000313" key="1">
    <source>
        <dbReference type="EMBL" id="KAH3700059.1"/>
    </source>
</evidence>
<gene>
    <name evidence="1" type="ORF">DPMN_075026</name>
</gene>
<keyword evidence="2" id="KW-1185">Reference proteome</keyword>
<comment type="caution">
    <text evidence="1">The sequence shown here is derived from an EMBL/GenBank/DDBJ whole genome shotgun (WGS) entry which is preliminary data.</text>
</comment>
<protein>
    <submittedName>
        <fullName evidence="1">Uncharacterized protein</fullName>
    </submittedName>
</protein>
<reference evidence="1" key="2">
    <citation type="submission" date="2020-11" db="EMBL/GenBank/DDBJ databases">
        <authorList>
            <person name="McCartney M.A."/>
            <person name="Auch B."/>
            <person name="Kono T."/>
            <person name="Mallez S."/>
            <person name="Becker A."/>
            <person name="Gohl D.M."/>
            <person name="Silverstein K.A.T."/>
            <person name="Koren S."/>
            <person name="Bechman K.B."/>
            <person name="Herman A."/>
            <person name="Abrahante J.E."/>
            <person name="Garbe J."/>
        </authorList>
    </citation>
    <scope>NUCLEOTIDE SEQUENCE</scope>
    <source>
        <strain evidence="1">Duluth1</strain>
        <tissue evidence="1">Whole animal</tissue>
    </source>
</reference>
<accession>A0A9D3YJQ3</accession>
<evidence type="ECO:0000313" key="2">
    <source>
        <dbReference type="Proteomes" id="UP000828390"/>
    </source>
</evidence>